<keyword evidence="2" id="KW-1185">Reference proteome</keyword>
<evidence type="ECO:0000313" key="2">
    <source>
        <dbReference type="Proteomes" id="UP000008229"/>
    </source>
</evidence>
<organism evidence="1 2">
    <name type="scientific">Conexibacter woesei (strain DSM 14684 / CCUG 47730 / CIP 108061 / JCM 11494 / NBRC 100937 / ID131577)</name>
    <dbReference type="NCBI Taxonomy" id="469383"/>
    <lineage>
        <taxon>Bacteria</taxon>
        <taxon>Bacillati</taxon>
        <taxon>Actinomycetota</taxon>
        <taxon>Thermoleophilia</taxon>
        <taxon>Solirubrobacterales</taxon>
        <taxon>Conexibacteraceae</taxon>
        <taxon>Conexibacter</taxon>
    </lineage>
</organism>
<reference evidence="2" key="2">
    <citation type="submission" date="2010-01" db="EMBL/GenBank/DDBJ databases">
        <title>The complete genome of Conexibacter woesei DSM 14684.</title>
        <authorList>
            <consortium name="US DOE Joint Genome Institute (JGI-PGF)"/>
            <person name="Lucas S."/>
            <person name="Copeland A."/>
            <person name="Lapidus A."/>
            <person name="Glavina del Rio T."/>
            <person name="Dalin E."/>
            <person name="Tice H."/>
            <person name="Bruce D."/>
            <person name="Goodwin L."/>
            <person name="Pitluck S."/>
            <person name="Kyrpides N."/>
            <person name="Mavromatis K."/>
            <person name="Ivanova N."/>
            <person name="Mikhailova N."/>
            <person name="Chertkov O."/>
            <person name="Brettin T."/>
            <person name="Detter J.C."/>
            <person name="Han C."/>
            <person name="Larimer F."/>
            <person name="Land M."/>
            <person name="Hauser L."/>
            <person name="Markowitz V."/>
            <person name="Cheng J.-F."/>
            <person name="Hugenholtz P."/>
            <person name="Woyke T."/>
            <person name="Wu D."/>
            <person name="Pukall R."/>
            <person name="Steenblock K."/>
            <person name="Schneider S."/>
            <person name="Klenk H.-P."/>
            <person name="Eisen J.A."/>
        </authorList>
    </citation>
    <scope>NUCLEOTIDE SEQUENCE [LARGE SCALE GENOMIC DNA]</scope>
    <source>
        <strain evidence="2">DSM 14684 / CIP 108061 / JCM 11494 / NBRC 100937 / ID131577</strain>
    </source>
</reference>
<dbReference type="STRING" id="469383.Cwoe_5200"/>
<dbReference type="AlphaFoldDB" id="D3FEB6"/>
<dbReference type="Proteomes" id="UP000008229">
    <property type="component" value="Chromosome"/>
</dbReference>
<gene>
    <name evidence="1" type="ordered locus">Cwoe_5200</name>
</gene>
<dbReference type="EMBL" id="CP001854">
    <property type="protein sequence ID" value="ADB53608.1"/>
    <property type="molecule type" value="Genomic_DNA"/>
</dbReference>
<dbReference type="KEGG" id="cwo:Cwoe_5200"/>
<reference evidence="1 2" key="1">
    <citation type="journal article" date="2010" name="Stand. Genomic Sci.">
        <title>Complete genome sequence of Conexibacter woesei type strain (ID131577).</title>
        <authorList>
            <person name="Pukall R."/>
            <person name="Lapidus A."/>
            <person name="Glavina Del Rio T."/>
            <person name="Copeland A."/>
            <person name="Tice H."/>
            <person name="Cheng J.-F."/>
            <person name="Lucas S."/>
            <person name="Chen F."/>
            <person name="Nolan M."/>
            <person name="Bruce D."/>
            <person name="Goodwin L."/>
            <person name="Pitluck S."/>
            <person name="Mavromatis K."/>
            <person name="Ivanova N."/>
            <person name="Ovchinnikova G."/>
            <person name="Pati A."/>
            <person name="Chen A."/>
            <person name="Palaniappan K."/>
            <person name="Land M."/>
            <person name="Hauser L."/>
            <person name="Chang Y.-J."/>
            <person name="Jeffries C.D."/>
            <person name="Chain P."/>
            <person name="Meincke L."/>
            <person name="Sims D."/>
            <person name="Brettin T."/>
            <person name="Detter J.C."/>
            <person name="Rohde M."/>
            <person name="Goeker M."/>
            <person name="Bristow J."/>
            <person name="Eisen J.A."/>
            <person name="Markowitz V."/>
            <person name="Kyrpides N.C."/>
            <person name="Klenk H.-P."/>
            <person name="Hugenholtz P."/>
        </authorList>
    </citation>
    <scope>NUCLEOTIDE SEQUENCE [LARGE SCALE GENOMIC DNA]</scope>
    <source>
        <strain evidence="2">DSM 14684 / CIP 108061 / JCM 11494 / NBRC 100937 / ID131577</strain>
    </source>
</reference>
<proteinExistence type="predicted"/>
<dbReference type="HOGENOM" id="CLU_2394682_0_0_11"/>
<evidence type="ECO:0000313" key="1">
    <source>
        <dbReference type="EMBL" id="ADB53608.1"/>
    </source>
</evidence>
<dbReference type="RefSeq" id="WP_012936659.1">
    <property type="nucleotide sequence ID" value="NC_013739.1"/>
</dbReference>
<sequence>MTIVAFEAPITLVTSDGRRCEATISVGDKRGNVLAVRLDNGTPVAYFATEDVVAGLAIDASLSALDAYGVRRDELHRALADLGIRTDLPHREG</sequence>
<protein>
    <submittedName>
        <fullName evidence="1">Uncharacterized protein</fullName>
    </submittedName>
</protein>
<name>D3FEB6_CONWI</name>
<accession>D3FEB6</accession>